<proteinExistence type="predicted"/>
<dbReference type="Proteomes" id="UP000186292">
    <property type="component" value="Unassembled WGS sequence"/>
</dbReference>
<evidence type="ECO:0000259" key="1">
    <source>
        <dbReference type="Pfam" id="PF18096"/>
    </source>
</evidence>
<reference evidence="3" key="1">
    <citation type="submission" date="2017-01" db="EMBL/GenBank/DDBJ databases">
        <authorList>
            <person name="Varghese N."/>
            <person name="Submissions S."/>
        </authorList>
    </citation>
    <scope>NUCLEOTIDE SEQUENCE [LARGE SCALE GENOMIC DNA]</scope>
    <source>
        <strain evidence="3">DSM 44531</strain>
    </source>
</reference>
<protein>
    <recommendedName>
        <fullName evidence="1">THUMP-like domain-containing protein</fullName>
    </recommendedName>
</protein>
<sequence length="437" mass="45496">MSFSPEEVRFLAARRDEIARVAASGEVELTKKSAIADRTALSKVFGDNARAVMELLQARQTLAPKLAAPASSAVASASAGTEFENPSSLWLADSDSAQQATPLAVSQVRAGRIAEAGASLVHDVTCSIGTEAPAVTAAGLDWLGSDLDYSRLLMARENVSACGAAHAGAGGAGGAAAGRAWVAQADALVPVTTPASSPGHRIRACSGTGSRPGRVIVADPARRADGRRITVPAKLVPPLPDLIAAYPGTAMAVKCAPGIDYSDWHGLVSVVSVNGGVKEVCLYTPDLADPGHTREAVVIREGFTERVRDGGEGVDVDKPKSFIVEPDGAVIRAGIVQQWAARHDLSMLDPHIAFLTGERVPDGYSGFPFIEAVPLKKLRPALQAHGAGSLEILVRGVDVDPDQLRGKLKLKGDRPMAVAIARIGDHATAFICDARVR</sequence>
<dbReference type="OrthoDB" id="9810570at2"/>
<dbReference type="InterPro" id="IPR029063">
    <property type="entry name" value="SAM-dependent_MTases_sf"/>
</dbReference>
<keyword evidence="3" id="KW-1185">Reference proteome</keyword>
<dbReference type="RefSeq" id="WP_076598398.1">
    <property type="nucleotide sequence ID" value="NZ_CP046976.1"/>
</dbReference>
<dbReference type="STRING" id="1161099.SAMN05444817_10239"/>
<accession>A0A1N7ITM5</accession>
<feature type="domain" description="THUMP-like" evidence="1">
    <location>
        <begin position="367"/>
        <end position="433"/>
    </location>
</feature>
<dbReference type="Gene3D" id="3.40.50.150">
    <property type="entry name" value="Vaccinia Virus protein VP39"/>
    <property type="match status" value="1"/>
</dbReference>
<gene>
    <name evidence="2" type="ORF">SAMN05444817_10239</name>
</gene>
<dbReference type="InterPro" id="IPR041497">
    <property type="entry name" value="Thump-like"/>
</dbReference>
<evidence type="ECO:0000313" key="2">
    <source>
        <dbReference type="EMBL" id="SIS40438.1"/>
    </source>
</evidence>
<dbReference type="EMBL" id="FTOF01000002">
    <property type="protein sequence ID" value="SIS40438.1"/>
    <property type="molecule type" value="Genomic_DNA"/>
</dbReference>
<evidence type="ECO:0000313" key="3">
    <source>
        <dbReference type="Proteomes" id="UP000186292"/>
    </source>
</evidence>
<dbReference type="AlphaFoldDB" id="A0A1N7ITM5"/>
<dbReference type="Pfam" id="PF18096">
    <property type="entry name" value="Thump_like"/>
    <property type="match status" value="1"/>
</dbReference>
<name>A0A1N7ITM5_9CORY</name>
<organism evidence="2 3">
    <name type="scientific">Corynebacterium appendicis CIP 107643</name>
    <dbReference type="NCBI Taxonomy" id="1161099"/>
    <lineage>
        <taxon>Bacteria</taxon>
        <taxon>Bacillati</taxon>
        <taxon>Actinomycetota</taxon>
        <taxon>Actinomycetes</taxon>
        <taxon>Mycobacteriales</taxon>
        <taxon>Corynebacteriaceae</taxon>
        <taxon>Corynebacterium</taxon>
    </lineage>
</organism>